<dbReference type="PROSITE" id="PS51257">
    <property type="entry name" value="PROKAR_LIPOPROTEIN"/>
    <property type="match status" value="1"/>
</dbReference>
<feature type="transmembrane region" description="Helical" evidence="1">
    <location>
        <begin position="38"/>
        <end position="57"/>
    </location>
</feature>
<protein>
    <submittedName>
        <fullName evidence="2">Uncharacterized protein</fullName>
    </submittedName>
</protein>
<accession>A0A2W7QEG2</accession>
<organism evidence="2 3">
    <name type="scientific">Breznakibacter xylanolyticus</name>
    <dbReference type="NCBI Taxonomy" id="990"/>
    <lineage>
        <taxon>Bacteria</taxon>
        <taxon>Pseudomonadati</taxon>
        <taxon>Bacteroidota</taxon>
        <taxon>Bacteroidia</taxon>
        <taxon>Marinilabiliales</taxon>
        <taxon>Marinilabiliaceae</taxon>
        <taxon>Breznakibacter</taxon>
    </lineage>
</organism>
<evidence type="ECO:0000256" key="1">
    <source>
        <dbReference type="SAM" id="Phobius"/>
    </source>
</evidence>
<proteinExistence type="predicted"/>
<dbReference type="EMBL" id="QKZK01000002">
    <property type="protein sequence ID" value="PZX20299.1"/>
    <property type="molecule type" value="Genomic_DNA"/>
</dbReference>
<dbReference type="AlphaFoldDB" id="A0A2W7QEG2"/>
<evidence type="ECO:0000313" key="2">
    <source>
        <dbReference type="EMBL" id="PZX20299.1"/>
    </source>
</evidence>
<reference evidence="2 3" key="1">
    <citation type="submission" date="2018-06" db="EMBL/GenBank/DDBJ databases">
        <title>Genomic Encyclopedia of Archaeal and Bacterial Type Strains, Phase II (KMG-II): from individual species to whole genera.</title>
        <authorList>
            <person name="Goeker M."/>
        </authorList>
    </citation>
    <scope>NUCLEOTIDE SEQUENCE [LARGE SCALE GENOMIC DNA]</scope>
    <source>
        <strain evidence="2 3">DSM 6779</strain>
    </source>
</reference>
<name>A0A2W7QEG2_9BACT</name>
<dbReference type="Proteomes" id="UP000249239">
    <property type="component" value="Unassembled WGS sequence"/>
</dbReference>
<comment type="caution">
    <text evidence="2">The sequence shown here is derived from an EMBL/GenBank/DDBJ whole genome shotgun (WGS) entry which is preliminary data.</text>
</comment>
<sequence length="71" mass="7982">MLKCVTNVTNAFFSGGCSSGFKILISVDLGVLHFFTSALLYFFTSALLYSCTFSLSFNHNQHHFKSLHRIN</sequence>
<evidence type="ECO:0000313" key="3">
    <source>
        <dbReference type="Proteomes" id="UP000249239"/>
    </source>
</evidence>
<gene>
    <name evidence="2" type="ORF">LX69_00296</name>
</gene>
<keyword evidence="1" id="KW-0812">Transmembrane</keyword>
<keyword evidence="1" id="KW-0472">Membrane</keyword>
<keyword evidence="3" id="KW-1185">Reference proteome</keyword>
<keyword evidence="1" id="KW-1133">Transmembrane helix</keyword>